<comment type="caution">
    <text evidence="2">The sequence shown here is derived from an EMBL/GenBank/DDBJ whole genome shotgun (WGS) entry which is preliminary data.</text>
</comment>
<evidence type="ECO:0000313" key="4">
    <source>
        <dbReference type="EMBL" id="CAL4775664.1"/>
    </source>
</evidence>
<gene>
    <name evidence="2" type="ORF">C1SCF055_LOCUS15543</name>
</gene>
<proteinExistence type="predicted"/>
<protein>
    <submittedName>
        <fullName evidence="4">AarF domain-containing protein kinase, chloroplastic</fullName>
    </submittedName>
</protein>
<keyword evidence="1" id="KW-0812">Transmembrane</keyword>
<keyword evidence="4" id="KW-0418">Kinase</keyword>
<dbReference type="EMBL" id="CAMXCT010001258">
    <property type="protein sequence ID" value="CAI3988352.1"/>
    <property type="molecule type" value="Genomic_DNA"/>
</dbReference>
<keyword evidence="4" id="KW-0808">Transferase</keyword>
<keyword evidence="1" id="KW-0472">Membrane</keyword>
<name>A0A9P1CA35_9DINO</name>
<sequence>MTAPLLSNMAKPYLFLGYFSFETIMLAVLGIHTVICISLVALASSVVDVEMYGFTLNTTLQLVAGTWGLLGIVSIVSALVGWSQQRETPMAVYFWYLLISAVVLAVIFVYLATNNSKCYFIHEDLQTQRIGYSFLCSIVASAIFFVGLAAVAAVLFAVYTIVQVQGMIRESVREQLSERSRLLLREKQIEAARAAQRFA</sequence>
<feature type="transmembrane region" description="Helical" evidence="1">
    <location>
        <begin position="94"/>
        <end position="112"/>
    </location>
</feature>
<evidence type="ECO:0000256" key="1">
    <source>
        <dbReference type="SAM" id="Phobius"/>
    </source>
</evidence>
<dbReference type="Proteomes" id="UP001152797">
    <property type="component" value="Unassembled WGS sequence"/>
</dbReference>
<feature type="transmembrane region" description="Helical" evidence="1">
    <location>
        <begin position="12"/>
        <end position="42"/>
    </location>
</feature>
<reference evidence="2" key="1">
    <citation type="submission" date="2022-10" db="EMBL/GenBank/DDBJ databases">
        <authorList>
            <person name="Chen Y."/>
            <person name="Dougan E. K."/>
            <person name="Chan C."/>
            <person name="Rhodes N."/>
            <person name="Thang M."/>
        </authorList>
    </citation>
    <scope>NUCLEOTIDE SEQUENCE</scope>
</reference>
<reference evidence="3" key="2">
    <citation type="submission" date="2024-04" db="EMBL/GenBank/DDBJ databases">
        <authorList>
            <person name="Chen Y."/>
            <person name="Shah S."/>
            <person name="Dougan E. K."/>
            <person name="Thang M."/>
            <person name="Chan C."/>
        </authorList>
    </citation>
    <scope>NUCLEOTIDE SEQUENCE [LARGE SCALE GENOMIC DNA]</scope>
</reference>
<dbReference type="OrthoDB" id="435083at2759"/>
<dbReference type="EMBL" id="CAMXCT030001258">
    <property type="protein sequence ID" value="CAL4775664.1"/>
    <property type="molecule type" value="Genomic_DNA"/>
</dbReference>
<dbReference type="GO" id="GO:0016301">
    <property type="term" value="F:kinase activity"/>
    <property type="evidence" value="ECO:0007669"/>
    <property type="project" value="UniProtKB-KW"/>
</dbReference>
<keyword evidence="5" id="KW-1185">Reference proteome</keyword>
<evidence type="ECO:0000313" key="3">
    <source>
        <dbReference type="EMBL" id="CAL1141727.1"/>
    </source>
</evidence>
<keyword evidence="1" id="KW-1133">Transmembrane helix</keyword>
<organism evidence="2">
    <name type="scientific">Cladocopium goreaui</name>
    <dbReference type="NCBI Taxonomy" id="2562237"/>
    <lineage>
        <taxon>Eukaryota</taxon>
        <taxon>Sar</taxon>
        <taxon>Alveolata</taxon>
        <taxon>Dinophyceae</taxon>
        <taxon>Suessiales</taxon>
        <taxon>Symbiodiniaceae</taxon>
        <taxon>Cladocopium</taxon>
    </lineage>
</organism>
<feature type="transmembrane region" description="Helical" evidence="1">
    <location>
        <begin position="62"/>
        <end position="82"/>
    </location>
</feature>
<dbReference type="EMBL" id="CAMXCT020001258">
    <property type="protein sequence ID" value="CAL1141727.1"/>
    <property type="molecule type" value="Genomic_DNA"/>
</dbReference>
<evidence type="ECO:0000313" key="2">
    <source>
        <dbReference type="EMBL" id="CAI3988352.1"/>
    </source>
</evidence>
<evidence type="ECO:0000313" key="5">
    <source>
        <dbReference type="Proteomes" id="UP001152797"/>
    </source>
</evidence>
<dbReference type="AlphaFoldDB" id="A0A9P1CA35"/>
<feature type="transmembrane region" description="Helical" evidence="1">
    <location>
        <begin position="132"/>
        <end position="162"/>
    </location>
</feature>
<accession>A0A9P1CA35</accession>